<dbReference type="AlphaFoldDB" id="A0A1V4SV23"/>
<protein>
    <submittedName>
        <fullName evidence="1">Uncharacterized protein</fullName>
    </submittedName>
</protein>
<reference evidence="1 2" key="1">
    <citation type="submission" date="2016-02" db="EMBL/GenBank/DDBJ databases">
        <title>Genome sequence of Clostridium thermobutyricum DSM 4928.</title>
        <authorList>
            <person name="Poehlein A."/>
            <person name="Daniel R."/>
        </authorList>
    </citation>
    <scope>NUCLEOTIDE SEQUENCE [LARGE SCALE GENOMIC DNA]</scope>
    <source>
        <strain evidence="1 2">DSM 4928</strain>
    </source>
</reference>
<evidence type="ECO:0000313" key="2">
    <source>
        <dbReference type="Proteomes" id="UP000191448"/>
    </source>
</evidence>
<gene>
    <name evidence="1" type="ORF">CLTHE_14240</name>
</gene>
<dbReference type="RefSeq" id="WP_080022639.1">
    <property type="nucleotide sequence ID" value="NZ_LTAY01000037.1"/>
</dbReference>
<dbReference type="Proteomes" id="UP000191448">
    <property type="component" value="Unassembled WGS sequence"/>
</dbReference>
<sequence>MEEYYTLFQKTIAIYQAGHSQKKVAEILGIPEYKVRKYTKQYGYHNGLKSDSTMYNNKGREYYTCPIEIEIPICPIKYL</sequence>
<proteinExistence type="predicted"/>
<organism evidence="1 2">
    <name type="scientific">Clostridium thermobutyricum DSM 4928</name>
    <dbReference type="NCBI Taxonomy" id="1121339"/>
    <lineage>
        <taxon>Bacteria</taxon>
        <taxon>Bacillati</taxon>
        <taxon>Bacillota</taxon>
        <taxon>Clostridia</taxon>
        <taxon>Eubacteriales</taxon>
        <taxon>Clostridiaceae</taxon>
        <taxon>Clostridium</taxon>
    </lineage>
</organism>
<accession>A0A1V4SV23</accession>
<dbReference type="EMBL" id="LTAY01000037">
    <property type="protein sequence ID" value="OPX47853.1"/>
    <property type="molecule type" value="Genomic_DNA"/>
</dbReference>
<evidence type="ECO:0000313" key="1">
    <source>
        <dbReference type="EMBL" id="OPX47853.1"/>
    </source>
</evidence>
<name>A0A1V4SV23_9CLOT</name>
<comment type="caution">
    <text evidence="1">The sequence shown here is derived from an EMBL/GenBank/DDBJ whole genome shotgun (WGS) entry which is preliminary data.</text>
</comment>